<dbReference type="EMBL" id="KZ293422">
    <property type="protein sequence ID" value="PBK72082.1"/>
    <property type="molecule type" value="Genomic_DNA"/>
</dbReference>
<organism evidence="1 2">
    <name type="scientific">Armillaria solidipes</name>
    <dbReference type="NCBI Taxonomy" id="1076256"/>
    <lineage>
        <taxon>Eukaryota</taxon>
        <taxon>Fungi</taxon>
        <taxon>Dikarya</taxon>
        <taxon>Basidiomycota</taxon>
        <taxon>Agaricomycotina</taxon>
        <taxon>Agaricomycetes</taxon>
        <taxon>Agaricomycetidae</taxon>
        <taxon>Agaricales</taxon>
        <taxon>Marasmiineae</taxon>
        <taxon>Physalacriaceae</taxon>
        <taxon>Armillaria</taxon>
    </lineage>
</organism>
<dbReference type="AlphaFoldDB" id="A0A2H3BYM7"/>
<sequence length="232" mass="26313">MKRRYAKKVGNPVPRRKKIQPAPIPAVHPAQGRVVKLIRNVRMANAMLIALTDNSVVAYVTKLCSAACHCPKNEANLLVNPALERVQAILDDAMAAHGAIYTEMGICPEWKEGDVIVKRIQRAVGFLEEISCHILEQDLLAAWEARTELGFMEPPSRFNDKQLNLIGGWVPAFKREKASSDVPITRISPFIDCFHLTYADWYPPEFDESDLDRWTPHECWDLLKALVWAERV</sequence>
<gene>
    <name evidence="1" type="ORF">ARMSODRAFT_972771</name>
</gene>
<evidence type="ECO:0000313" key="2">
    <source>
        <dbReference type="Proteomes" id="UP000218334"/>
    </source>
</evidence>
<name>A0A2H3BYM7_9AGAR</name>
<keyword evidence="2" id="KW-1185">Reference proteome</keyword>
<evidence type="ECO:0000313" key="1">
    <source>
        <dbReference type="EMBL" id="PBK72082.1"/>
    </source>
</evidence>
<accession>A0A2H3BYM7</accession>
<proteinExistence type="predicted"/>
<protein>
    <submittedName>
        <fullName evidence="1">Uncharacterized protein</fullName>
    </submittedName>
</protein>
<dbReference type="Proteomes" id="UP000218334">
    <property type="component" value="Unassembled WGS sequence"/>
</dbReference>
<reference evidence="2" key="1">
    <citation type="journal article" date="2017" name="Nat. Ecol. Evol.">
        <title>Genome expansion and lineage-specific genetic innovations in the forest pathogenic fungi Armillaria.</title>
        <authorList>
            <person name="Sipos G."/>
            <person name="Prasanna A.N."/>
            <person name="Walter M.C."/>
            <person name="O'Connor E."/>
            <person name="Balint B."/>
            <person name="Krizsan K."/>
            <person name="Kiss B."/>
            <person name="Hess J."/>
            <person name="Varga T."/>
            <person name="Slot J."/>
            <person name="Riley R."/>
            <person name="Boka B."/>
            <person name="Rigling D."/>
            <person name="Barry K."/>
            <person name="Lee J."/>
            <person name="Mihaltcheva S."/>
            <person name="LaButti K."/>
            <person name="Lipzen A."/>
            <person name="Waldron R."/>
            <person name="Moloney N.M."/>
            <person name="Sperisen C."/>
            <person name="Kredics L."/>
            <person name="Vagvoelgyi C."/>
            <person name="Patrignani A."/>
            <person name="Fitzpatrick D."/>
            <person name="Nagy I."/>
            <person name="Doyle S."/>
            <person name="Anderson J.B."/>
            <person name="Grigoriev I.V."/>
            <person name="Gueldener U."/>
            <person name="Muensterkoetter M."/>
            <person name="Nagy L.G."/>
        </authorList>
    </citation>
    <scope>NUCLEOTIDE SEQUENCE [LARGE SCALE GENOMIC DNA]</scope>
    <source>
        <strain evidence="2">28-4</strain>
    </source>
</reference>